<evidence type="ECO:0000313" key="2">
    <source>
        <dbReference type="Proteomes" id="UP001432146"/>
    </source>
</evidence>
<protein>
    <submittedName>
        <fullName evidence="1">Uncharacterized protein</fullName>
    </submittedName>
</protein>
<name>A0AAW1AGF5_9HYME</name>
<comment type="caution">
    <text evidence="1">The sequence shown here is derived from an EMBL/GenBank/DDBJ whole genome shotgun (WGS) entry which is preliminary data.</text>
</comment>
<dbReference type="EMBL" id="JAWNGG020000024">
    <property type="protein sequence ID" value="KAK9307933.1"/>
    <property type="molecule type" value="Genomic_DNA"/>
</dbReference>
<gene>
    <name evidence="1" type="ORF">QLX08_001850</name>
</gene>
<dbReference type="AlphaFoldDB" id="A0AAW1AGF5"/>
<evidence type="ECO:0000313" key="1">
    <source>
        <dbReference type="EMBL" id="KAK9307933.1"/>
    </source>
</evidence>
<proteinExistence type="predicted"/>
<organism evidence="1 2">
    <name type="scientific">Tetragonisca angustula</name>
    <dbReference type="NCBI Taxonomy" id="166442"/>
    <lineage>
        <taxon>Eukaryota</taxon>
        <taxon>Metazoa</taxon>
        <taxon>Ecdysozoa</taxon>
        <taxon>Arthropoda</taxon>
        <taxon>Hexapoda</taxon>
        <taxon>Insecta</taxon>
        <taxon>Pterygota</taxon>
        <taxon>Neoptera</taxon>
        <taxon>Endopterygota</taxon>
        <taxon>Hymenoptera</taxon>
        <taxon>Apocrita</taxon>
        <taxon>Aculeata</taxon>
        <taxon>Apoidea</taxon>
        <taxon>Anthophila</taxon>
        <taxon>Apidae</taxon>
        <taxon>Tetragonisca</taxon>
    </lineage>
</organism>
<sequence>MGLTRVGGGSFGACAVHRGSYVRAERPVRGPKVCYHREGRPRIALVLPAFGQSVFSRVSFVLSPLFAPKFDPRSSVVRASAHVNHTGIPETHGGNLYDAHQRIQERSLCLSVSSQVSWGSRNAGEESRRMRVDTG</sequence>
<accession>A0AAW1AGF5</accession>
<reference evidence="1 2" key="1">
    <citation type="submission" date="2024-05" db="EMBL/GenBank/DDBJ databases">
        <title>The nuclear and mitochondrial genome assemblies of Tetragonisca angustula (Apidae: Meliponini), a tiny yet remarkable pollinator in the Neotropics.</title>
        <authorList>
            <person name="Ferrari R."/>
            <person name="Ricardo P.C."/>
            <person name="Dias F.C."/>
            <person name="Araujo N.S."/>
            <person name="Soares D.O."/>
            <person name="Zhou Q.-S."/>
            <person name="Zhu C.-D."/>
            <person name="Coutinho L."/>
            <person name="Airas M.C."/>
            <person name="Batista T.M."/>
        </authorList>
    </citation>
    <scope>NUCLEOTIDE SEQUENCE [LARGE SCALE GENOMIC DNA]</scope>
    <source>
        <strain evidence="1">ASF017062</strain>
        <tissue evidence="1">Abdomen</tissue>
    </source>
</reference>
<dbReference type="Proteomes" id="UP001432146">
    <property type="component" value="Unassembled WGS sequence"/>
</dbReference>
<keyword evidence="2" id="KW-1185">Reference proteome</keyword>